<feature type="transmembrane region" description="Helical" evidence="1">
    <location>
        <begin position="274"/>
        <end position="294"/>
    </location>
</feature>
<accession>A0A3S0K6Q4</accession>
<proteinExistence type="predicted"/>
<keyword evidence="1" id="KW-0472">Membrane</keyword>
<name>A0A3S0K6Q4_9BACT</name>
<evidence type="ECO:0008006" key="4">
    <source>
        <dbReference type="Google" id="ProtNLM"/>
    </source>
</evidence>
<keyword evidence="3" id="KW-1185">Reference proteome</keyword>
<reference evidence="2 3" key="1">
    <citation type="submission" date="2018-12" db="EMBL/GenBank/DDBJ databases">
        <title>Hymenobacter gummosus sp. nov., isolated from a spring.</title>
        <authorList>
            <person name="Nie L."/>
        </authorList>
    </citation>
    <scope>NUCLEOTIDE SEQUENCE [LARGE SCALE GENOMIC DNA]</scope>
    <source>
        <strain evidence="2 3">KCTC 52166</strain>
    </source>
</reference>
<feature type="transmembrane region" description="Helical" evidence="1">
    <location>
        <begin position="17"/>
        <end position="35"/>
    </location>
</feature>
<comment type="caution">
    <text evidence="2">The sequence shown here is derived from an EMBL/GenBank/DDBJ whole genome shotgun (WGS) entry which is preliminary data.</text>
</comment>
<evidence type="ECO:0000256" key="1">
    <source>
        <dbReference type="SAM" id="Phobius"/>
    </source>
</evidence>
<keyword evidence="1" id="KW-0812">Transmembrane</keyword>
<dbReference type="EMBL" id="RXOF01000004">
    <property type="protein sequence ID" value="RTQ50937.1"/>
    <property type="molecule type" value="Genomic_DNA"/>
</dbReference>
<sequence>MADLPNESPPSRLTSPVFWALTLMVAALLLWPYAWQYLAARGPLREARVEELRRQNQKGKPDFVLDVAFAIGPGDTVRTAVPSTSWLSEQLRPGDAVPVQYPASRPALASLAGTRPDPFKLYIPAGLLLLHLFSSFRRGSSSLRQQPLGAAALALIGLGAAAASLPLFWAEGRRQAEFGAYTYGQRADLQLLSLDYPRPGGVPTATFRMPSDGYVPATTLTLRQPLYAEEYAYLLARLRRGEVVRLRQEAWFSDFAAERAGWQRHGPARQAASWGYWPAVLLLLGGAGLLAWGLSRSWDLWRPAEADFD</sequence>
<dbReference type="AlphaFoldDB" id="A0A3S0K6Q4"/>
<organism evidence="2 3">
    <name type="scientific">Hymenobacter gummosus</name>
    <dbReference type="NCBI Taxonomy" id="1776032"/>
    <lineage>
        <taxon>Bacteria</taxon>
        <taxon>Pseudomonadati</taxon>
        <taxon>Bacteroidota</taxon>
        <taxon>Cytophagia</taxon>
        <taxon>Cytophagales</taxon>
        <taxon>Hymenobacteraceae</taxon>
        <taxon>Hymenobacter</taxon>
    </lineage>
</organism>
<evidence type="ECO:0000313" key="3">
    <source>
        <dbReference type="Proteomes" id="UP000282184"/>
    </source>
</evidence>
<protein>
    <recommendedName>
        <fullName evidence="4">DUF3592 domain-containing protein</fullName>
    </recommendedName>
</protein>
<dbReference type="RefSeq" id="WP_126693002.1">
    <property type="nucleotide sequence ID" value="NZ_RXOF01000004.1"/>
</dbReference>
<feature type="transmembrane region" description="Helical" evidence="1">
    <location>
        <begin position="148"/>
        <end position="169"/>
    </location>
</feature>
<gene>
    <name evidence="2" type="ORF">EJV47_10005</name>
</gene>
<evidence type="ECO:0000313" key="2">
    <source>
        <dbReference type="EMBL" id="RTQ50937.1"/>
    </source>
</evidence>
<keyword evidence="1" id="KW-1133">Transmembrane helix</keyword>
<dbReference type="Proteomes" id="UP000282184">
    <property type="component" value="Unassembled WGS sequence"/>
</dbReference>